<evidence type="ECO:0000313" key="3">
    <source>
        <dbReference type="EMBL" id="MBT1706428.1"/>
    </source>
</evidence>
<dbReference type="RefSeq" id="WP_254157752.1">
    <property type="nucleotide sequence ID" value="NZ_JAHESD010000111.1"/>
</dbReference>
<keyword evidence="4" id="KW-1185">Reference proteome</keyword>
<dbReference type="PANTHER" id="PTHR34580:SF9">
    <property type="entry name" value="SLL5097 PROTEIN"/>
    <property type="match status" value="1"/>
</dbReference>
<dbReference type="InterPro" id="IPR051534">
    <property type="entry name" value="CBASS_pafABC_assoc_protein"/>
</dbReference>
<evidence type="ECO:0000313" key="4">
    <source>
        <dbReference type="Proteomes" id="UP000772618"/>
    </source>
</evidence>
<accession>A0ABS5VYE5</accession>
<feature type="domain" description="WYL" evidence="1">
    <location>
        <begin position="162"/>
        <end position="229"/>
    </location>
</feature>
<name>A0ABS5VYE5_9BACT</name>
<evidence type="ECO:0000259" key="2">
    <source>
        <dbReference type="Pfam" id="PF25583"/>
    </source>
</evidence>
<reference evidence="3 4" key="1">
    <citation type="submission" date="2021-05" db="EMBL/GenBank/DDBJ databases">
        <title>A Polyphasic approach of four new species of the genus Ohtaekwangia: Ohtaekwangia histidinii sp. nov., Ohtaekwangia cretensis sp. nov., Ohtaekwangia indiensis sp. nov., Ohtaekwangia reichenbachii sp. nov. from diverse environment.</title>
        <authorList>
            <person name="Octaviana S."/>
        </authorList>
    </citation>
    <scope>NUCLEOTIDE SEQUENCE [LARGE SCALE GENOMIC DNA]</scope>
    <source>
        <strain evidence="3 4">PWU20</strain>
    </source>
</reference>
<dbReference type="InterPro" id="IPR057727">
    <property type="entry name" value="WCX_dom"/>
</dbReference>
<gene>
    <name evidence="3" type="ORF">KK060_24330</name>
</gene>
<protein>
    <submittedName>
        <fullName evidence="3">WYL domain-containing protein</fullName>
    </submittedName>
</protein>
<dbReference type="EMBL" id="JAHESD010000111">
    <property type="protein sequence ID" value="MBT1706428.1"/>
    <property type="molecule type" value="Genomic_DNA"/>
</dbReference>
<proteinExistence type="predicted"/>
<dbReference type="PROSITE" id="PS52050">
    <property type="entry name" value="WYL"/>
    <property type="match status" value="1"/>
</dbReference>
<feature type="domain" description="WCX" evidence="2">
    <location>
        <begin position="263"/>
        <end position="336"/>
    </location>
</feature>
<dbReference type="InterPro" id="IPR026881">
    <property type="entry name" value="WYL_dom"/>
</dbReference>
<organism evidence="3 4">
    <name type="scientific">Chryseosolibacter indicus</name>
    <dbReference type="NCBI Taxonomy" id="2782351"/>
    <lineage>
        <taxon>Bacteria</taxon>
        <taxon>Pseudomonadati</taxon>
        <taxon>Bacteroidota</taxon>
        <taxon>Cytophagia</taxon>
        <taxon>Cytophagales</taxon>
        <taxon>Chryseotaleaceae</taxon>
        <taxon>Chryseosolibacter</taxon>
    </lineage>
</organism>
<evidence type="ECO:0000259" key="1">
    <source>
        <dbReference type="Pfam" id="PF13280"/>
    </source>
</evidence>
<sequence length="342" mass="40653">MEKRLFTMPVGKFPFMRYKVINECLTNKRKPYPSIKDIQQALADYDIHVEKRAIEGDMETMRYDKRLGYFSPIQYSHKHRGYYYTDPDYTLDKLPLSSEEIEAFEVIVESFKRFRGAEILKQVEGMFDKLDKVIMQQLKTKRSRVSYPVVDFEKVPYSKGVEHFDKLYQAIIKQQPLHILYKKFDNDKVSEHIFHPYLLKEYKFRWYLLGYSEKRRGKLILALDRIESISNVKMAFKPYKGNDVQKYFDHTIGITINNTGVKEIRLWFSPLQGNYIKTQHLHATQKIVSDTDEGIVVTLQLIPNYELLQMLLSFGAQVKVLEPESLRNELKEMLKENLELYR</sequence>
<dbReference type="PANTHER" id="PTHR34580">
    <property type="match status" value="1"/>
</dbReference>
<dbReference type="Pfam" id="PF13280">
    <property type="entry name" value="WYL"/>
    <property type="match status" value="1"/>
</dbReference>
<dbReference type="Proteomes" id="UP000772618">
    <property type="component" value="Unassembled WGS sequence"/>
</dbReference>
<dbReference type="Pfam" id="PF25583">
    <property type="entry name" value="WCX"/>
    <property type="match status" value="1"/>
</dbReference>
<comment type="caution">
    <text evidence="3">The sequence shown here is derived from an EMBL/GenBank/DDBJ whole genome shotgun (WGS) entry which is preliminary data.</text>
</comment>